<feature type="transmembrane region" description="Helical" evidence="1">
    <location>
        <begin position="363"/>
        <end position="382"/>
    </location>
</feature>
<dbReference type="PANTHER" id="PTHR23252">
    <property type="entry name" value="INTIMAL THICKNESS RECEPTOR-RELATED"/>
    <property type="match status" value="1"/>
</dbReference>
<feature type="transmembrane region" description="Helical" evidence="1">
    <location>
        <begin position="256"/>
        <end position="277"/>
    </location>
</feature>
<gene>
    <name evidence="4" type="ORF">PAPYR_390</name>
</gene>
<comment type="caution">
    <text evidence="4">The sequence shown here is derived from an EMBL/GenBank/DDBJ whole genome shotgun (WGS) entry which is preliminary data.</text>
</comment>
<accession>A0ABQ8UXF2</accession>
<dbReference type="InterPro" id="IPR047831">
    <property type="entry name" value="GPR180/TMEM145"/>
</dbReference>
<feature type="domain" description="GPR180/TMEM145 transmembrane" evidence="3">
    <location>
        <begin position="161"/>
        <end position="374"/>
    </location>
</feature>
<dbReference type="PANTHER" id="PTHR23252:SF24">
    <property type="entry name" value="TRANSMEMBRANE PROTEIN 145"/>
    <property type="match status" value="1"/>
</dbReference>
<feature type="transmembrane region" description="Helical" evidence="1">
    <location>
        <begin position="187"/>
        <end position="210"/>
    </location>
</feature>
<evidence type="ECO:0000313" key="5">
    <source>
        <dbReference type="Proteomes" id="UP001141327"/>
    </source>
</evidence>
<dbReference type="Proteomes" id="UP001141327">
    <property type="component" value="Unassembled WGS sequence"/>
</dbReference>
<feature type="signal peptide" evidence="2">
    <location>
        <begin position="1"/>
        <end position="18"/>
    </location>
</feature>
<feature type="transmembrane region" description="Helical" evidence="1">
    <location>
        <begin position="154"/>
        <end position="175"/>
    </location>
</feature>
<keyword evidence="1" id="KW-0812">Transmembrane</keyword>
<dbReference type="Pfam" id="PF10192">
    <property type="entry name" value="GPR180-TMEM145_TM"/>
    <property type="match status" value="1"/>
</dbReference>
<sequence>MATPFLFLCLFFASLTEARYISGHITDERGWKYLGRFAFGENGGTITVSISSAQPNQKIVIYADDSFEWPSKIYGNDELSCADRLNTTMAYHTWTASITKHEVSVSTHTNRFWYVAAASCETGKLDMEYLVELQNAKTGLWDTALSLEEQGMEVITLIHMVLVAVILGCHGVSLWQGIHSGVTHPAFRILLTALVLMATGSFFNFLHYAIKSFLGDSLPLSFAIGSIAQAAGQLTLVLLMWLIGQGWSISSNIVANRLKLAAIFCTLVGLYGAVQLWDLLEDSVLFLYDFQAGPGVLLHLLRCAAMGWFVWVLRLTVKGETYAAKQTLYIAIGVVFSCWFGFSPLAALAAAFCSVFYRMRIFYSLSALSDVIVTGLLVWSMLPSRANKVFRVNIPPPQGALPHPSSV</sequence>
<feature type="transmembrane region" description="Helical" evidence="1">
    <location>
        <begin position="297"/>
        <end position="317"/>
    </location>
</feature>
<keyword evidence="2" id="KW-0732">Signal</keyword>
<reference evidence="4" key="1">
    <citation type="journal article" date="2022" name="bioRxiv">
        <title>Genomics of Preaxostyla Flagellates Illuminates Evolutionary Transitions and the Path Towards Mitochondrial Loss.</title>
        <authorList>
            <person name="Novak L.V.F."/>
            <person name="Treitli S.C."/>
            <person name="Pyrih J."/>
            <person name="Halakuc P."/>
            <person name="Pipaliya S.V."/>
            <person name="Vacek V."/>
            <person name="Brzon O."/>
            <person name="Soukal P."/>
            <person name="Eme L."/>
            <person name="Dacks J.B."/>
            <person name="Karnkowska A."/>
            <person name="Elias M."/>
            <person name="Hampl V."/>
        </authorList>
    </citation>
    <scope>NUCLEOTIDE SEQUENCE</scope>
    <source>
        <strain evidence="4">RCP-MX</strain>
    </source>
</reference>
<dbReference type="EMBL" id="JAPMOS010000001">
    <property type="protein sequence ID" value="KAJ4463116.1"/>
    <property type="molecule type" value="Genomic_DNA"/>
</dbReference>
<feature type="chain" id="PRO_5047481117" evidence="2">
    <location>
        <begin position="19"/>
        <end position="407"/>
    </location>
</feature>
<feature type="transmembrane region" description="Helical" evidence="1">
    <location>
        <begin position="329"/>
        <end position="357"/>
    </location>
</feature>
<keyword evidence="5" id="KW-1185">Reference proteome</keyword>
<organism evidence="4 5">
    <name type="scientific">Paratrimastix pyriformis</name>
    <dbReference type="NCBI Taxonomy" id="342808"/>
    <lineage>
        <taxon>Eukaryota</taxon>
        <taxon>Metamonada</taxon>
        <taxon>Preaxostyla</taxon>
        <taxon>Paratrimastigidae</taxon>
        <taxon>Paratrimastix</taxon>
    </lineage>
</organism>
<name>A0ABQ8UXF2_9EUKA</name>
<evidence type="ECO:0000313" key="4">
    <source>
        <dbReference type="EMBL" id="KAJ4463116.1"/>
    </source>
</evidence>
<evidence type="ECO:0000256" key="1">
    <source>
        <dbReference type="SAM" id="Phobius"/>
    </source>
</evidence>
<proteinExistence type="predicted"/>
<evidence type="ECO:0000256" key="2">
    <source>
        <dbReference type="SAM" id="SignalP"/>
    </source>
</evidence>
<dbReference type="InterPro" id="IPR019336">
    <property type="entry name" value="GPR180/TMEM145_TM"/>
</dbReference>
<evidence type="ECO:0000259" key="3">
    <source>
        <dbReference type="Pfam" id="PF10192"/>
    </source>
</evidence>
<protein>
    <submittedName>
        <fullName evidence="4">Rhodopsin-like GPCR transmembrane domain</fullName>
    </submittedName>
</protein>
<feature type="transmembrane region" description="Helical" evidence="1">
    <location>
        <begin position="222"/>
        <end position="244"/>
    </location>
</feature>
<keyword evidence="1" id="KW-0472">Membrane</keyword>
<keyword evidence="1" id="KW-1133">Transmembrane helix</keyword>